<evidence type="ECO:0000259" key="1">
    <source>
        <dbReference type="Pfam" id="PF03235"/>
    </source>
</evidence>
<organism evidence="2 3">
    <name type="scientific">Pseudarthrobacter psychrotolerans</name>
    <dbReference type="NCBI Taxonomy" id="2697569"/>
    <lineage>
        <taxon>Bacteria</taxon>
        <taxon>Bacillati</taxon>
        <taxon>Actinomycetota</taxon>
        <taxon>Actinomycetes</taxon>
        <taxon>Micrococcales</taxon>
        <taxon>Micrococcaceae</taxon>
        <taxon>Pseudarthrobacter</taxon>
    </lineage>
</organism>
<dbReference type="Pfam" id="PF03235">
    <property type="entry name" value="GmrSD_N"/>
    <property type="match status" value="1"/>
</dbReference>
<dbReference type="KEGG" id="psey:GU243_21445"/>
<name>A0A6P1NRM3_9MICC</name>
<gene>
    <name evidence="2" type="ORF">GU243_21445</name>
</gene>
<dbReference type="EMBL" id="CP047898">
    <property type="protein sequence ID" value="QHK21808.1"/>
    <property type="molecule type" value="Genomic_DNA"/>
</dbReference>
<keyword evidence="3" id="KW-1185">Reference proteome</keyword>
<evidence type="ECO:0000313" key="3">
    <source>
        <dbReference type="Proteomes" id="UP000464186"/>
    </source>
</evidence>
<proteinExistence type="predicted"/>
<feature type="domain" description="GmrSD restriction endonucleases N-terminal" evidence="1">
    <location>
        <begin position="56"/>
        <end position="281"/>
    </location>
</feature>
<protein>
    <submittedName>
        <fullName evidence="2">DUF262 domain-containing protein</fullName>
    </submittedName>
</protein>
<reference evidence="2 3" key="1">
    <citation type="submission" date="2020-01" db="EMBL/GenBank/DDBJ databases">
        <title>Pseudarthrobacter psychrotolerans sp. nov., isolated from antarctic soil.</title>
        <authorList>
            <person name="Shin Y."/>
            <person name="Park W."/>
        </authorList>
    </citation>
    <scope>NUCLEOTIDE SEQUENCE [LARGE SCALE GENOMIC DNA]</scope>
    <source>
        <strain evidence="2 3">YJ56</strain>
    </source>
</reference>
<dbReference type="Proteomes" id="UP000464186">
    <property type="component" value="Chromosome"/>
</dbReference>
<dbReference type="PANTHER" id="PTHR37292:SF2">
    <property type="entry name" value="DUF262 DOMAIN-CONTAINING PROTEIN"/>
    <property type="match status" value="1"/>
</dbReference>
<accession>A0A6P1NRM3</accession>
<dbReference type="AlphaFoldDB" id="A0A6P1NRM3"/>
<dbReference type="PANTHER" id="PTHR37292">
    <property type="entry name" value="VNG6097C"/>
    <property type="match status" value="1"/>
</dbReference>
<sequence length="618" mass="69228">MTLPREHCRTLPLEQRADALAARGIGNTDLDAFRDPIDHLLEAMLEALNRPLKTWFEAIHGRRLRLPRFQRFEAWSHNEVASLIETVLRGLPAGAVLTLEVGAKELFASRELESAPVLQAGDRVTEHLLDGQQRLTALWRALHDNYPNRTYYVRFDQDEDGAEVPRVLGQYRWDRRGATYPLWCDDAAEVLNRGYLPLRLLNPLGTAERDAWALQATGGDYERAWAENNRIHQLAAKIAAYNVPYLSLSQTTPKDVALDVFIKMNTSSVRLTSFDIVVAQLEEATGQSLHDLVEELSTAVPTAHRYVDVGTLALDVAALRSNRPANQRSYQRMDLAQVAEEWEEVVAGIKWAIEILEEERIFDAQRLPSVTSLPVIAALHQFVPKSLDAAGNARRLVKAYMWRSFLTRRYDQSAPTRALQDYRGLRSILASEPILITAPIFDDDATPLPLAADLAGASWPRGREVLARGILAISLRYGARDIADDEPATALNLEKREYHHLFPDSLLVNIAKLDPSRSMRALNCALITWSTNRNISNKSPLQYLEDRTSRADLGADAIRQRLASHVVPFDELAGAGPYAEGDGERLISDYDEFLVARAELLLPIVRQLCGSTVVSETL</sequence>
<dbReference type="InterPro" id="IPR004919">
    <property type="entry name" value="GmrSD_N"/>
</dbReference>
<evidence type="ECO:0000313" key="2">
    <source>
        <dbReference type="EMBL" id="QHK21808.1"/>
    </source>
</evidence>